<keyword evidence="1" id="KW-0479">Metal-binding</keyword>
<dbReference type="KEGG" id="bbev:BBEV_2255"/>
<protein>
    <submittedName>
        <fullName evidence="5">Ferredoxin</fullName>
    </submittedName>
</protein>
<dbReference type="Pfam" id="PF12838">
    <property type="entry name" value="Fer4_7"/>
    <property type="match status" value="2"/>
</dbReference>
<dbReference type="PANTHER" id="PTHR43122:SF1">
    <property type="entry name" value="IRON-SULFUR-BINDING PROTEIN"/>
    <property type="match status" value="1"/>
</dbReference>
<dbReference type="Proteomes" id="UP000094463">
    <property type="component" value="Chromosome"/>
</dbReference>
<feature type="domain" description="4Fe-4S ferredoxin-type" evidence="4">
    <location>
        <begin position="230"/>
        <end position="260"/>
    </location>
</feature>
<dbReference type="PROSITE" id="PS51379">
    <property type="entry name" value="4FE4S_FER_2"/>
    <property type="match status" value="3"/>
</dbReference>
<dbReference type="InterPro" id="IPR017896">
    <property type="entry name" value="4Fe4S_Fe-S-bd"/>
</dbReference>
<feature type="domain" description="4Fe-4S ferredoxin-type" evidence="4">
    <location>
        <begin position="50"/>
        <end position="79"/>
    </location>
</feature>
<proteinExistence type="predicted"/>
<name>A0A1D7QX79_9BACI</name>
<evidence type="ECO:0000256" key="1">
    <source>
        <dbReference type="ARBA" id="ARBA00022723"/>
    </source>
</evidence>
<sequence length="297" mass="33483">MVNLIDILEGTTKQFELLTIHDEVCLHHLSSKSQCSRCVDHCPAGALQIRDGKLEADDCFLCGQCVKQCPVNVFEWQSPTYEQILKRFEETKEKEDQLIVSCSGAPLHLAEAPVLHLPSFGYLLDEIWMAIEEHANFYYYLPEDSCVSCNKNCTLPISMDSKRLKQSDDVKQVMAGKESYDRQRRQSLFSIFRFIRQSGMDSAKIGPKKLSTSEMKRLWKKQVQKEGVTPQVTAEILSSCKDCKACGMLCPERAIRTDTSKATLPQTVIDASKCTGCALCVDICYFNAVELIQKVAD</sequence>
<dbReference type="GO" id="GO:0046872">
    <property type="term" value="F:metal ion binding"/>
    <property type="evidence" value="ECO:0007669"/>
    <property type="project" value="UniProtKB-KW"/>
</dbReference>
<dbReference type="GO" id="GO:0051536">
    <property type="term" value="F:iron-sulfur cluster binding"/>
    <property type="evidence" value="ECO:0007669"/>
    <property type="project" value="UniProtKB-KW"/>
</dbReference>
<dbReference type="PANTHER" id="PTHR43122">
    <property type="entry name" value="FERREDOXIN SUBUNIT OF PYRUVATE:FLAVODOXIN OXIDOREDUCTASE-RELATED"/>
    <property type="match status" value="1"/>
</dbReference>
<organism evidence="5 6">
    <name type="scientific">Salisediminibacterium beveridgei</name>
    <dbReference type="NCBI Taxonomy" id="632773"/>
    <lineage>
        <taxon>Bacteria</taxon>
        <taxon>Bacillati</taxon>
        <taxon>Bacillota</taxon>
        <taxon>Bacilli</taxon>
        <taxon>Bacillales</taxon>
        <taxon>Bacillaceae</taxon>
        <taxon>Salisediminibacterium</taxon>
    </lineage>
</organism>
<keyword evidence="6" id="KW-1185">Reference proteome</keyword>
<dbReference type="AlphaFoldDB" id="A0A1D7QX79"/>
<dbReference type="EMBL" id="CP012502">
    <property type="protein sequence ID" value="AOM83613.1"/>
    <property type="molecule type" value="Genomic_DNA"/>
</dbReference>
<dbReference type="OrthoDB" id="9672at2"/>
<evidence type="ECO:0000259" key="4">
    <source>
        <dbReference type="PROSITE" id="PS51379"/>
    </source>
</evidence>
<dbReference type="InterPro" id="IPR017900">
    <property type="entry name" value="4Fe4S_Fe_S_CS"/>
</dbReference>
<evidence type="ECO:0000313" key="5">
    <source>
        <dbReference type="EMBL" id="AOM83613.1"/>
    </source>
</evidence>
<dbReference type="STRING" id="632773.BBEV_2255"/>
<evidence type="ECO:0000256" key="2">
    <source>
        <dbReference type="ARBA" id="ARBA00023004"/>
    </source>
</evidence>
<gene>
    <name evidence="5" type="ORF">BBEV_2255</name>
</gene>
<keyword evidence="2" id="KW-0408">Iron</keyword>
<dbReference type="RefSeq" id="WP_069365579.1">
    <property type="nucleotide sequence ID" value="NZ_CP012502.1"/>
</dbReference>
<keyword evidence="3" id="KW-0411">Iron-sulfur</keyword>
<evidence type="ECO:0000313" key="6">
    <source>
        <dbReference type="Proteomes" id="UP000094463"/>
    </source>
</evidence>
<dbReference type="SUPFAM" id="SSF54862">
    <property type="entry name" value="4Fe-4S ferredoxins"/>
    <property type="match status" value="1"/>
</dbReference>
<dbReference type="PROSITE" id="PS00198">
    <property type="entry name" value="4FE4S_FER_1"/>
    <property type="match status" value="1"/>
</dbReference>
<evidence type="ECO:0000256" key="3">
    <source>
        <dbReference type="ARBA" id="ARBA00023014"/>
    </source>
</evidence>
<accession>A0A1D7QX79</accession>
<reference evidence="5 6" key="1">
    <citation type="submission" date="2015-08" db="EMBL/GenBank/DDBJ databases">
        <title>The complete genome sequence of Bacillus beveridgei MLTeJB.</title>
        <authorList>
            <person name="Hanson T.E."/>
            <person name="Mesa C."/>
            <person name="Basesman S.M."/>
            <person name="Oremland R.S."/>
        </authorList>
    </citation>
    <scope>NUCLEOTIDE SEQUENCE [LARGE SCALE GENOMIC DNA]</scope>
    <source>
        <strain evidence="5 6">MLTeJB</strain>
    </source>
</reference>
<dbReference type="Gene3D" id="3.30.70.20">
    <property type="match status" value="2"/>
</dbReference>
<feature type="domain" description="4Fe-4S ferredoxin-type" evidence="4">
    <location>
        <begin position="265"/>
        <end position="294"/>
    </location>
</feature>